<evidence type="ECO:0000256" key="7">
    <source>
        <dbReference type="ARBA" id="ARBA00023316"/>
    </source>
</evidence>
<evidence type="ECO:0000313" key="12">
    <source>
        <dbReference type="Proteomes" id="UP000824890"/>
    </source>
</evidence>
<protein>
    <recommendedName>
        <fullName evidence="13">Polygalacturonase</fullName>
    </recommendedName>
</protein>
<sequence length="542" mass="59718">MMLMAVLVWSVTLETCIARRGRHWRHNNRRSTDLSDSMSSKKPKAMGTVTTALTITTTVITKSPNLNRSQSCKTPPEVDDNYNSPVVSQLPKVQPPSLPSLNESQVFNVMDFGAKGDGIRDDTKAFEAAWAAACKVEASMMIIPPEYTFLVGPISFSGPYCQPNIVFQLDGTIIAPTDSKSWGKGLMWWIDFTKLIGIKVQGKGVIDGRGSGWWQQDYPFIDGETKLIVPLNNSVNQNPPISEFDLKMPSIKPTALRFYGSIGVEVSGITIQNSPQCHLKFDNCGDVVVHDMTVSSPVQTLMGFTSRTPEMSSFTATLSCGDDCISIQTGCSNVYIHTVTCGPGHGISIGSLGKDSTKACGSGSRHARRSRISERNTLLNIQLNEVQLPIVIDQFYCDHTTCKNQTSAVAVEGVTYERIKGTYNVKPVHFACSDDFPCVDVQLSAIELRPVQERQYVGELNTPTLPPIDCLQIGKPARNRVQSDHDSDMISDRPSWRQQGTKSPTDKGYSLTNLAQPLEKVALVFLTKQTTSHEQFPLEWNL</sequence>
<feature type="region of interest" description="Disordered" evidence="9">
    <location>
        <begin position="28"/>
        <end position="47"/>
    </location>
</feature>
<feature type="signal peptide" evidence="10">
    <location>
        <begin position="1"/>
        <end position="18"/>
    </location>
</feature>
<keyword evidence="6 8" id="KW-0326">Glycosidase</keyword>
<evidence type="ECO:0000256" key="2">
    <source>
        <dbReference type="ARBA" id="ARBA00008834"/>
    </source>
</evidence>
<evidence type="ECO:0000256" key="1">
    <source>
        <dbReference type="ARBA" id="ARBA00004191"/>
    </source>
</evidence>
<evidence type="ECO:0000256" key="5">
    <source>
        <dbReference type="ARBA" id="ARBA00022801"/>
    </source>
</evidence>
<evidence type="ECO:0008006" key="13">
    <source>
        <dbReference type="Google" id="ProtNLM"/>
    </source>
</evidence>
<organism evidence="11 12">
    <name type="scientific">Brassica napus</name>
    <name type="common">Rape</name>
    <dbReference type="NCBI Taxonomy" id="3708"/>
    <lineage>
        <taxon>Eukaryota</taxon>
        <taxon>Viridiplantae</taxon>
        <taxon>Streptophyta</taxon>
        <taxon>Embryophyta</taxon>
        <taxon>Tracheophyta</taxon>
        <taxon>Spermatophyta</taxon>
        <taxon>Magnoliopsida</taxon>
        <taxon>eudicotyledons</taxon>
        <taxon>Gunneridae</taxon>
        <taxon>Pentapetalae</taxon>
        <taxon>rosids</taxon>
        <taxon>malvids</taxon>
        <taxon>Brassicales</taxon>
        <taxon>Brassicaceae</taxon>
        <taxon>Brassiceae</taxon>
        <taxon>Brassica</taxon>
    </lineage>
</organism>
<keyword evidence="10" id="KW-0732">Signal</keyword>
<dbReference type="PANTHER" id="PTHR31375">
    <property type="match status" value="1"/>
</dbReference>
<feature type="region of interest" description="Disordered" evidence="9">
    <location>
        <begin position="480"/>
        <end position="510"/>
    </location>
</feature>
<evidence type="ECO:0000256" key="8">
    <source>
        <dbReference type="RuleBase" id="RU361169"/>
    </source>
</evidence>
<dbReference type="Pfam" id="PF00295">
    <property type="entry name" value="Glyco_hydro_28"/>
    <property type="match status" value="3"/>
</dbReference>
<feature type="chain" id="PRO_5045436973" description="Polygalacturonase" evidence="10">
    <location>
        <begin position="19"/>
        <end position="542"/>
    </location>
</feature>
<dbReference type="EMBL" id="JAGKQM010001883">
    <property type="protein sequence ID" value="KAH0850924.1"/>
    <property type="molecule type" value="Genomic_DNA"/>
</dbReference>
<evidence type="ECO:0000256" key="9">
    <source>
        <dbReference type="SAM" id="MobiDB-lite"/>
    </source>
</evidence>
<dbReference type="InterPro" id="IPR011050">
    <property type="entry name" value="Pectin_lyase_fold/virulence"/>
</dbReference>
<dbReference type="InterPro" id="IPR000743">
    <property type="entry name" value="Glyco_hydro_28"/>
</dbReference>
<dbReference type="InterPro" id="IPR012334">
    <property type="entry name" value="Pectin_lyas_fold"/>
</dbReference>
<feature type="compositionally biased region" description="Basic and acidic residues" evidence="9">
    <location>
        <begin position="481"/>
        <end position="495"/>
    </location>
</feature>
<keyword evidence="5 8" id="KW-0378">Hydrolase</keyword>
<comment type="subcellular location">
    <subcellularLocation>
        <location evidence="1">Secreted</location>
        <location evidence="1">Cell wall</location>
    </subcellularLocation>
</comment>
<keyword evidence="3" id="KW-0134">Cell wall</keyword>
<dbReference type="SUPFAM" id="SSF51126">
    <property type="entry name" value="Pectin lyase-like"/>
    <property type="match status" value="1"/>
</dbReference>
<evidence type="ECO:0000256" key="10">
    <source>
        <dbReference type="SAM" id="SignalP"/>
    </source>
</evidence>
<dbReference type="Gene3D" id="2.160.20.10">
    <property type="entry name" value="Single-stranded right-handed beta-helix, Pectin lyase-like"/>
    <property type="match status" value="1"/>
</dbReference>
<evidence type="ECO:0000256" key="3">
    <source>
        <dbReference type="ARBA" id="ARBA00022512"/>
    </source>
</evidence>
<proteinExistence type="inferred from homology"/>
<evidence type="ECO:0000256" key="4">
    <source>
        <dbReference type="ARBA" id="ARBA00022525"/>
    </source>
</evidence>
<comment type="similarity">
    <text evidence="2 8">Belongs to the glycosyl hydrolase 28 family.</text>
</comment>
<reference evidence="11 12" key="1">
    <citation type="submission" date="2021-05" db="EMBL/GenBank/DDBJ databases">
        <title>Genome Assembly of Synthetic Allotetraploid Brassica napus Reveals Homoeologous Exchanges between Subgenomes.</title>
        <authorList>
            <person name="Davis J.T."/>
        </authorList>
    </citation>
    <scope>NUCLEOTIDE SEQUENCE [LARGE SCALE GENOMIC DNA]</scope>
    <source>
        <strain evidence="12">cv. Da-Ae</strain>
        <tissue evidence="11">Seedling</tissue>
    </source>
</reference>
<accession>A0ABQ7X4R5</accession>
<evidence type="ECO:0000256" key="6">
    <source>
        <dbReference type="ARBA" id="ARBA00023295"/>
    </source>
</evidence>
<keyword evidence="7" id="KW-0961">Cell wall biogenesis/degradation</keyword>
<comment type="caution">
    <text evidence="11">The sequence shown here is derived from an EMBL/GenBank/DDBJ whole genome shotgun (WGS) entry which is preliminary data.</text>
</comment>
<feature type="region of interest" description="Disordered" evidence="9">
    <location>
        <begin position="65"/>
        <end position="86"/>
    </location>
</feature>
<keyword evidence="12" id="KW-1185">Reference proteome</keyword>
<dbReference type="Proteomes" id="UP000824890">
    <property type="component" value="Unassembled WGS sequence"/>
</dbReference>
<feature type="non-terminal residue" evidence="11">
    <location>
        <position position="542"/>
    </location>
</feature>
<keyword evidence="4" id="KW-0964">Secreted</keyword>
<name>A0ABQ7X4R5_BRANA</name>
<evidence type="ECO:0000313" key="11">
    <source>
        <dbReference type="EMBL" id="KAH0850924.1"/>
    </source>
</evidence>
<gene>
    <name evidence="11" type="ORF">HID58_095113</name>
</gene>